<name>A0A6B9ZHN3_9BACT</name>
<dbReference type="Proteomes" id="UP000476411">
    <property type="component" value="Chromosome"/>
</dbReference>
<dbReference type="RefSeq" id="WP_162332941.1">
    <property type="nucleotide sequence ID" value="NZ_CP048113.1"/>
</dbReference>
<organism evidence="1 2">
    <name type="scientific">Chitinophaga agri</name>
    <dbReference type="NCBI Taxonomy" id="2703787"/>
    <lineage>
        <taxon>Bacteria</taxon>
        <taxon>Pseudomonadati</taxon>
        <taxon>Bacteroidota</taxon>
        <taxon>Chitinophagia</taxon>
        <taxon>Chitinophagales</taxon>
        <taxon>Chitinophagaceae</taxon>
        <taxon>Chitinophaga</taxon>
    </lineage>
</organism>
<dbReference type="EMBL" id="CP048113">
    <property type="protein sequence ID" value="QHS61269.1"/>
    <property type="molecule type" value="Genomic_DNA"/>
</dbReference>
<gene>
    <name evidence="1" type="ORF">GWR21_17190</name>
</gene>
<keyword evidence="2" id="KW-1185">Reference proteome</keyword>
<reference evidence="1 2" key="1">
    <citation type="submission" date="2020-01" db="EMBL/GenBank/DDBJ databases">
        <title>Complete genome sequence of Chitinophaga sp. H33E-04 isolated from quinoa roots.</title>
        <authorList>
            <person name="Weon H.-Y."/>
            <person name="Lee S.A."/>
        </authorList>
    </citation>
    <scope>NUCLEOTIDE SEQUENCE [LARGE SCALE GENOMIC DNA]</scope>
    <source>
        <strain evidence="1 2">H33E-04</strain>
    </source>
</reference>
<protein>
    <submittedName>
        <fullName evidence="1">6-bladed beta-propeller</fullName>
    </submittedName>
</protein>
<evidence type="ECO:0000313" key="2">
    <source>
        <dbReference type="Proteomes" id="UP000476411"/>
    </source>
</evidence>
<sequence length="419" mass="47761">MLKKYFSYLIFACTLAACNINTRDNRYRGFESNLEVNKIAALPASTNVKIKDFTIPVPDSLTFDYNKELKDVRFVKLETLPESKFPTLGKIILSPSRIIIVDFLETKSVYIFDSTGHFVNRISANKGLASKKAMISGFLDVAYDFKKEQIILHDQAKAKSYFFDKDGNFVGASKEYIYFYRLTNLENSDLYVYFNPYGGNEHVPALKGSSLYLGGRDTKVNYTTKSAVPGMIADQDFDININVSLSNSNKHLLFTPEFSDTVYMISDNPVKISPVLTIHYPGPNINAKLRELNKFDITSYLKLYNKNQYYSFKGEVMCNDDSIYYIATYKDQFNGYFYSAKTGNVKGGNLLTSLSNKDSAKLDGFKYPVSTFNDEFVSILTYEDFQLNKFLASTKLASVTRTLKKTDNPVLIFYKFKDF</sequence>
<evidence type="ECO:0000313" key="1">
    <source>
        <dbReference type="EMBL" id="QHS61269.1"/>
    </source>
</evidence>
<proteinExistence type="predicted"/>
<dbReference type="AlphaFoldDB" id="A0A6B9ZHN3"/>
<dbReference type="KEGG" id="chih:GWR21_17190"/>
<dbReference type="PROSITE" id="PS51257">
    <property type="entry name" value="PROKAR_LIPOPROTEIN"/>
    <property type="match status" value="1"/>
</dbReference>
<dbReference type="Pfam" id="PF17170">
    <property type="entry name" value="DUF5128"/>
    <property type="match status" value="1"/>
</dbReference>
<accession>A0A6B9ZHN3</accession>